<gene>
    <name evidence="2" type="ORF">NL394_17710</name>
</gene>
<proteinExistence type="predicted"/>
<sequence>MSDTPATPAATPEAVTPAAAAPAPEGTPAAPAAPEVKTYDEAFVESLRTEKQQAEAAADAKIKAALKALGISDEVEDPLKAAQDAAATNAQERDNARAAARDTSAELIVWRNAAELGVDPAAVTDSRAFERAIKDLDPADPKFGEAVKEAATNAAKNNPKLKAAAPAPGAGGADFAGGTGETVGIDARIAAAEKAGDHALAIKLKRQKAYTN</sequence>
<keyword evidence="3" id="KW-1185">Reference proteome</keyword>
<dbReference type="EMBL" id="CP101185">
    <property type="protein sequence ID" value="UYV96864.1"/>
    <property type="molecule type" value="Genomic_DNA"/>
</dbReference>
<organism evidence="2 3">
    <name type="scientific">Paenarthrobacter ureafaciens</name>
    <dbReference type="NCBI Taxonomy" id="37931"/>
    <lineage>
        <taxon>Bacteria</taxon>
        <taxon>Bacillati</taxon>
        <taxon>Actinomycetota</taxon>
        <taxon>Actinomycetes</taxon>
        <taxon>Micrococcales</taxon>
        <taxon>Micrococcaceae</taxon>
        <taxon>Paenarthrobacter</taxon>
    </lineage>
</organism>
<reference evidence="2" key="1">
    <citation type="submission" date="2022-07" db="EMBL/GenBank/DDBJ databases">
        <authorList>
            <person name="Wu T."/>
        </authorList>
    </citation>
    <scope>NUCLEOTIDE SEQUENCE</scope>
    <source>
        <strain evidence="2">SD-1</strain>
    </source>
</reference>
<evidence type="ECO:0000313" key="2">
    <source>
        <dbReference type="EMBL" id="UYV96864.1"/>
    </source>
</evidence>
<protein>
    <recommendedName>
        <fullName evidence="4">Scaffolding protein</fullName>
    </recommendedName>
</protein>
<dbReference type="RefSeq" id="WP_264398728.1">
    <property type="nucleotide sequence ID" value="NZ_CP101180.1"/>
</dbReference>
<feature type="region of interest" description="Disordered" evidence="1">
    <location>
        <begin position="1"/>
        <end position="35"/>
    </location>
</feature>
<evidence type="ECO:0008006" key="4">
    <source>
        <dbReference type="Google" id="ProtNLM"/>
    </source>
</evidence>
<name>A0AAX3EIB9_PAEUR</name>
<dbReference type="AlphaFoldDB" id="A0AAX3EIB9"/>
<dbReference type="Proteomes" id="UP001163293">
    <property type="component" value="Chromosome"/>
</dbReference>
<evidence type="ECO:0000256" key="1">
    <source>
        <dbReference type="SAM" id="MobiDB-lite"/>
    </source>
</evidence>
<accession>A0AAX3EIB9</accession>
<evidence type="ECO:0000313" key="3">
    <source>
        <dbReference type="Proteomes" id="UP001163293"/>
    </source>
</evidence>